<feature type="transmembrane region" description="Helical" evidence="5">
    <location>
        <begin position="520"/>
        <end position="550"/>
    </location>
</feature>
<comment type="subunit">
    <text evidence="2">Component of the chloroplastic Clp protease core complex which consist of at least 16 proteins: CLPP4 (3 copies), CLPP5 (3 copies), CLPR4 (2 copies), ClpP1 (1 copy), CLPP6 (1 copy), CLPR2 (1 copy), CLPT1 (1 copy), CLPT2 (1 copy) and 3 copies of CLPP3 and/or CLPR1 and/or CLPR3. The core complex is organized in two heptameric rings, one containing CLPP3,4,5,6 in a 1:2:3:1 ratio and the other CLPP1 and CLPR1,2,3,4 in a 3:1:1:1:1 ratio.</text>
</comment>
<dbReference type="PRINTS" id="PR00127">
    <property type="entry name" value="CLPPROTEASEP"/>
</dbReference>
<feature type="region of interest" description="Disordered" evidence="4">
    <location>
        <begin position="12"/>
        <end position="35"/>
    </location>
</feature>
<evidence type="ECO:0000313" key="6">
    <source>
        <dbReference type="EnsemblPlants" id="LPERR05G23560.1"/>
    </source>
</evidence>
<organism evidence="6 7">
    <name type="scientific">Leersia perrieri</name>
    <dbReference type="NCBI Taxonomy" id="77586"/>
    <lineage>
        <taxon>Eukaryota</taxon>
        <taxon>Viridiplantae</taxon>
        <taxon>Streptophyta</taxon>
        <taxon>Embryophyta</taxon>
        <taxon>Tracheophyta</taxon>
        <taxon>Spermatophyta</taxon>
        <taxon>Magnoliopsida</taxon>
        <taxon>Liliopsida</taxon>
        <taxon>Poales</taxon>
        <taxon>Poaceae</taxon>
        <taxon>BOP clade</taxon>
        <taxon>Oryzoideae</taxon>
        <taxon>Oryzeae</taxon>
        <taxon>Oryzinae</taxon>
        <taxon>Leersia</taxon>
    </lineage>
</organism>
<dbReference type="InterPro" id="IPR029045">
    <property type="entry name" value="ClpP/crotonase-like_dom_sf"/>
</dbReference>
<reference evidence="6" key="3">
    <citation type="submission" date="2015-04" db="UniProtKB">
        <authorList>
            <consortium name="EnsemblPlants"/>
        </authorList>
    </citation>
    <scope>IDENTIFICATION</scope>
</reference>
<comment type="similarity">
    <text evidence="1 3">Belongs to the peptidase S14 family.</text>
</comment>
<evidence type="ECO:0000256" key="1">
    <source>
        <dbReference type="ARBA" id="ARBA00007039"/>
    </source>
</evidence>
<feature type="transmembrane region" description="Helical" evidence="5">
    <location>
        <begin position="175"/>
        <end position="197"/>
    </location>
</feature>
<accession>A0A0D9WKI0</accession>
<evidence type="ECO:0000256" key="4">
    <source>
        <dbReference type="SAM" id="MobiDB-lite"/>
    </source>
</evidence>
<reference evidence="6 7" key="1">
    <citation type="submission" date="2012-08" db="EMBL/GenBank/DDBJ databases">
        <title>Oryza genome evolution.</title>
        <authorList>
            <person name="Wing R.A."/>
        </authorList>
    </citation>
    <scope>NUCLEOTIDE SEQUENCE</scope>
</reference>
<dbReference type="GO" id="GO:0006515">
    <property type="term" value="P:protein quality control for misfolded or incompletely synthesized proteins"/>
    <property type="evidence" value="ECO:0007669"/>
    <property type="project" value="TreeGrafter"/>
</dbReference>
<sequence length="606" mass="66252">MALALRCPAAAATSPSPAWSPFPPSSSPPAARLPRRPPATCRCYYHGDGGGFRKSYEHIPKQFREENLKDGLMDNYKNVPQFLYGLSPAQIEMFMNDDNPYDRQSQRVTEESISASRSYDEFGMYNLSGVHEGPAGYSMGMGMGSMSMMGRGGRGYRRMRSSAPDLPSLLLDSRIIFLGMPIVPAVTELIAAQFLWLDYDDRTKPIYLYINSTGTMDENNELVASETDAYAIADCLNRSKSKVYTINLSMAYGQAAMLLSLGVKGKRGVLPNSITKLYLPKVHKSGGAAIDMWIKAKELDTNTDYYLDLLSRGVGKPKEELAEFLKGPRYFRAQEAIDYGLADTILHSLDGSFKPKDLTAQLAKAQEMRQSGKRPAAGAGRWSTPSKIFWERKKPMEKAATAVAITSLFFLTVSTAPSTHLISPILSSSSATRSLHPFNAVAVLSSAAAAAFALSSSARRFTFSTMLSSRSTTFFCSLLLFFLLLLLRLLLPRLVFLLLLKLLLPAQLQLLFHLLLPPRLVLLLLGIFFLLKLLLLLPGRLVVLVLLLLFDVLDGGGGCRALGDGDGEHVGLEAAGDVFDVGVRWQLEHLVESDIVLLIAGAGAGG</sequence>
<evidence type="ECO:0000256" key="3">
    <source>
        <dbReference type="RuleBase" id="RU003567"/>
    </source>
</evidence>
<evidence type="ECO:0000256" key="2">
    <source>
        <dbReference type="ARBA" id="ARBA00062827"/>
    </source>
</evidence>
<dbReference type="GO" id="GO:0009536">
    <property type="term" value="C:plastid"/>
    <property type="evidence" value="ECO:0007669"/>
    <property type="project" value="UniProtKB-ARBA"/>
</dbReference>
<dbReference type="CDD" id="cd07017">
    <property type="entry name" value="S14_ClpP_2"/>
    <property type="match status" value="1"/>
</dbReference>
<dbReference type="AlphaFoldDB" id="A0A0D9WKI0"/>
<dbReference type="Proteomes" id="UP000032180">
    <property type="component" value="Chromosome 5"/>
</dbReference>
<dbReference type="GO" id="GO:0004176">
    <property type="term" value="F:ATP-dependent peptidase activity"/>
    <property type="evidence" value="ECO:0007669"/>
    <property type="project" value="InterPro"/>
</dbReference>
<dbReference type="GO" id="GO:0051117">
    <property type="term" value="F:ATPase binding"/>
    <property type="evidence" value="ECO:0007669"/>
    <property type="project" value="TreeGrafter"/>
</dbReference>
<dbReference type="GO" id="GO:0004252">
    <property type="term" value="F:serine-type endopeptidase activity"/>
    <property type="evidence" value="ECO:0007669"/>
    <property type="project" value="InterPro"/>
</dbReference>
<dbReference type="SUPFAM" id="SSF52096">
    <property type="entry name" value="ClpP/crotonase"/>
    <property type="match status" value="1"/>
</dbReference>
<dbReference type="InterPro" id="IPR001907">
    <property type="entry name" value="ClpP"/>
</dbReference>
<dbReference type="EnsemblPlants" id="LPERR05G23560.1">
    <property type="protein sequence ID" value="LPERR05G23560.1"/>
    <property type="gene ID" value="LPERR05G23560"/>
</dbReference>
<protein>
    <recommendedName>
        <fullName evidence="3">ATP-dependent Clp protease proteolytic subunit</fullName>
    </recommendedName>
</protein>
<dbReference type="HOGENOM" id="CLU_450855_0_0_1"/>
<keyword evidence="7" id="KW-1185">Reference proteome</keyword>
<dbReference type="PANTHER" id="PTHR10381:SF55">
    <property type="entry name" value="ATP-DEPENDENT CLP PROTEASE PROTEOLYTIC SUBUNIT-RELATED PROTEIN 1, CHLOROPLASTIC"/>
    <property type="match status" value="1"/>
</dbReference>
<dbReference type="FunFam" id="3.90.226.10:FF:000020">
    <property type="entry name" value="ATP-dependent Clp protease proteolytic subunit"/>
    <property type="match status" value="1"/>
</dbReference>
<reference evidence="7" key="2">
    <citation type="submission" date="2013-12" db="EMBL/GenBank/DDBJ databases">
        <authorList>
            <person name="Yu Y."/>
            <person name="Lee S."/>
            <person name="de Baynast K."/>
            <person name="Wissotski M."/>
            <person name="Liu L."/>
            <person name="Talag J."/>
            <person name="Goicoechea J."/>
            <person name="Angelova A."/>
            <person name="Jetty R."/>
            <person name="Kudrna D."/>
            <person name="Golser W."/>
            <person name="Rivera L."/>
            <person name="Zhang J."/>
            <person name="Wing R."/>
        </authorList>
    </citation>
    <scope>NUCLEOTIDE SEQUENCE</scope>
</reference>
<dbReference type="PANTHER" id="PTHR10381">
    <property type="entry name" value="ATP-DEPENDENT CLP PROTEASE PROTEOLYTIC SUBUNIT"/>
    <property type="match status" value="1"/>
</dbReference>
<dbReference type="InterPro" id="IPR023562">
    <property type="entry name" value="ClpP/TepA"/>
</dbReference>
<evidence type="ECO:0000313" key="7">
    <source>
        <dbReference type="Proteomes" id="UP000032180"/>
    </source>
</evidence>
<dbReference type="GO" id="GO:0009368">
    <property type="term" value="C:endopeptidase Clp complex"/>
    <property type="evidence" value="ECO:0007669"/>
    <property type="project" value="TreeGrafter"/>
</dbReference>
<name>A0A0D9WKI0_9ORYZ</name>
<proteinExistence type="inferred from homology"/>
<evidence type="ECO:0000256" key="5">
    <source>
        <dbReference type="SAM" id="Phobius"/>
    </source>
</evidence>
<dbReference type="eggNOG" id="KOG0840">
    <property type="taxonomic scope" value="Eukaryota"/>
</dbReference>
<feature type="compositionally biased region" description="Pro residues" evidence="4">
    <location>
        <begin position="18"/>
        <end position="27"/>
    </location>
</feature>
<dbReference type="Gramene" id="LPERR05G23560.1">
    <property type="protein sequence ID" value="LPERR05G23560.1"/>
    <property type="gene ID" value="LPERR05G23560"/>
</dbReference>
<dbReference type="Pfam" id="PF00574">
    <property type="entry name" value="CLP_protease"/>
    <property type="match status" value="1"/>
</dbReference>
<feature type="transmembrane region" description="Helical" evidence="5">
    <location>
        <begin position="474"/>
        <end position="500"/>
    </location>
</feature>
<feature type="transmembrane region" description="Helical" evidence="5">
    <location>
        <begin position="399"/>
        <end position="416"/>
    </location>
</feature>
<keyword evidence="5" id="KW-0472">Membrane</keyword>
<feature type="transmembrane region" description="Helical" evidence="5">
    <location>
        <begin position="436"/>
        <end position="454"/>
    </location>
</feature>
<dbReference type="Gene3D" id="3.90.226.10">
    <property type="entry name" value="2-enoyl-CoA Hydratase, Chain A, domain 1"/>
    <property type="match status" value="1"/>
</dbReference>
<keyword evidence="5" id="KW-1133">Transmembrane helix</keyword>
<dbReference type="STRING" id="77586.A0A0D9WKI0"/>
<keyword evidence="5" id="KW-0812">Transmembrane</keyword>